<evidence type="ECO:0000313" key="3">
    <source>
        <dbReference type="EMBL" id="TQE89203.1"/>
    </source>
</evidence>
<keyword evidence="2" id="KW-0378">Hydrolase</keyword>
<reference evidence="3 4" key="1">
    <citation type="submission" date="2019-06" db="EMBL/GenBank/DDBJ databases">
        <title>Genome sequence of Ureibacillus terrenus.</title>
        <authorList>
            <person name="Maclea K.S."/>
            <person name="Simoes M."/>
        </authorList>
    </citation>
    <scope>NUCLEOTIDE SEQUENCE [LARGE SCALE GENOMIC DNA]</scope>
    <source>
        <strain evidence="3 4">ATCC BAA-384</strain>
    </source>
</reference>
<dbReference type="OrthoDB" id="9801098at2"/>
<organism evidence="3 4">
    <name type="scientific">Ureibacillus terrenus</name>
    <dbReference type="NCBI Taxonomy" id="118246"/>
    <lineage>
        <taxon>Bacteria</taxon>
        <taxon>Bacillati</taxon>
        <taxon>Bacillota</taxon>
        <taxon>Bacilli</taxon>
        <taxon>Bacillales</taxon>
        <taxon>Caryophanaceae</taxon>
        <taxon>Ureibacillus</taxon>
    </lineage>
</organism>
<dbReference type="GO" id="GO:0016799">
    <property type="term" value="F:hydrolase activity, hydrolyzing N-glycosyl compounds"/>
    <property type="evidence" value="ECO:0007669"/>
    <property type="project" value="TreeGrafter"/>
</dbReference>
<dbReference type="AlphaFoldDB" id="A0A540UYV7"/>
<keyword evidence="4" id="KW-1185">Reference proteome</keyword>
<protein>
    <recommendedName>
        <fullName evidence="2">Cytokinin riboside 5'-monophosphate phosphoribohydrolase</fullName>
        <ecNumber evidence="2">3.2.2.n1</ecNumber>
    </recommendedName>
</protein>
<dbReference type="GO" id="GO:0005829">
    <property type="term" value="C:cytosol"/>
    <property type="evidence" value="ECO:0007669"/>
    <property type="project" value="TreeGrafter"/>
</dbReference>
<dbReference type="Proteomes" id="UP000315753">
    <property type="component" value="Unassembled WGS sequence"/>
</dbReference>
<dbReference type="Gene3D" id="3.40.50.450">
    <property type="match status" value="1"/>
</dbReference>
<dbReference type="InterPro" id="IPR005269">
    <property type="entry name" value="LOG"/>
</dbReference>
<gene>
    <name evidence="3" type="ORF">FKZ59_12730</name>
</gene>
<sequence length="194" mass="21744">MKEKEKVTYLRVAVYCGSAPGKSPVYAEAAIELGKALARKQYGVVYGGSTQGLMGKVADAALSEGGEVIGVMPRHLMDKEKLHTGLTELYIVDSMHARKKKMSDLSNAFVALPGGCGTMDEYFEAFTWAQIGLHKKPVILYNVNGFYDLLVQHFEKMKEEGFLREHQHHLFKVVETLEELLSYLDKVKESLEKK</sequence>
<name>A0A540UYV7_9BACL</name>
<comment type="similarity">
    <text evidence="1 2">Belongs to the LOG family.</text>
</comment>
<dbReference type="InterPro" id="IPR031100">
    <property type="entry name" value="LOG_fam"/>
</dbReference>
<dbReference type="Pfam" id="PF03641">
    <property type="entry name" value="Lysine_decarbox"/>
    <property type="match status" value="1"/>
</dbReference>
<evidence type="ECO:0000313" key="4">
    <source>
        <dbReference type="Proteomes" id="UP000315753"/>
    </source>
</evidence>
<dbReference type="SUPFAM" id="SSF102405">
    <property type="entry name" value="MCP/YpsA-like"/>
    <property type="match status" value="1"/>
</dbReference>
<proteinExistence type="inferred from homology"/>
<comment type="caution">
    <text evidence="3">The sequence shown here is derived from an EMBL/GenBank/DDBJ whole genome shotgun (WGS) entry which is preliminary data.</text>
</comment>
<dbReference type="NCBIfam" id="TIGR00730">
    <property type="entry name" value="Rossman fold protein, TIGR00730 family"/>
    <property type="match status" value="1"/>
</dbReference>
<dbReference type="GO" id="GO:0009691">
    <property type="term" value="P:cytokinin biosynthetic process"/>
    <property type="evidence" value="ECO:0007669"/>
    <property type="project" value="UniProtKB-UniRule"/>
</dbReference>
<dbReference type="RefSeq" id="WP_141603137.1">
    <property type="nucleotide sequence ID" value="NZ_JARMSB010000012.1"/>
</dbReference>
<keyword evidence="2" id="KW-0203">Cytokinin biosynthesis</keyword>
<dbReference type="EC" id="3.2.2.n1" evidence="2"/>
<evidence type="ECO:0000256" key="2">
    <source>
        <dbReference type="RuleBase" id="RU363015"/>
    </source>
</evidence>
<evidence type="ECO:0000256" key="1">
    <source>
        <dbReference type="ARBA" id="ARBA00006763"/>
    </source>
</evidence>
<accession>A0A540UYV7</accession>
<dbReference type="EMBL" id="VIGD01000021">
    <property type="protein sequence ID" value="TQE89203.1"/>
    <property type="molecule type" value="Genomic_DNA"/>
</dbReference>
<dbReference type="PANTHER" id="PTHR31223:SF70">
    <property type="entry name" value="LOG FAMILY PROTEIN YJL055W"/>
    <property type="match status" value="1"/>
</dbReference>
<dbReference type="PANTHER" id="PTHR31223">
    <property type="entry name" value="LOG FAMILY PROTEIN YJL055W"/>
    <property type="match status" value="1"/>
</dbReference>